<dbReference type="InterPro" id="IPR006016">
    <property type="entry name" value="UspA"/>
</dbReference>
<dbReference type="PANTHER" id="PTHR46268:SF24">
    <property type="entry name" value="UNIVERSAL STRESS PROTEIN"/>
    <property type="match status" value="1"/>
</dbReference>
<gene>
    <name evidence="3" type="ORF">D8Y22_02010</name>
</gene>
<feature type="domain" description="UspA" evidence="2">
    <location>
        <begin position="1"/>
        <end position="143"/>
    </location>
</feature>
<dbReference type="Pfam" id="PF00582">
    <property type="entry name" value="Usp"/>
    <property type="match status" value="1"/>
</dbReference>
<dbReference type="RefSeq" id="WP_141462988.1">
    <property type="nucleotide sequence ID" value="NZ_RBZW01000006.1"/>
</dbReference>
<dbReference type="PANTHER" id="PTHR46268">
    <property type="entry name" value="STRESS RESPONSE PROTEIN NHAX"/>
    <property type="match status" value="1"/>
</dbReference>
<dbReference type="AlphaFoldDB" id="A0A4V3VLQ7"/>
<dbReference type="InterPro" id="IPR014729">
    <property type="entry name" value="Rossmann-like_a/b/a_fold"/>
</dbReference>
<sequence length="143" mass="15148">MSRTILVAYDGSEHAQQALEYALETFTGERIVLFHAIDPFARVTEDDDTELTPLSEAWLEDRRDAAEELLEQAIDGVETGDAQVEIDTGVGSPPQTIVAAAAEIDIDGIVLGTRGRTGAGGAQLGSAADTVVKRANVPVTVVR</sequence>
<dbReference type="InterPro" id="IPR006015">
    <property type="entry name" value="Universal_stress_UspA"/>
</dbReference>
<dbReference type="OrthoDB" id="105697at2157"/>
<proteinExistence type="inferred from homology"/>
<evidence type="ECO:0000313" key="3">
    <source>
        <dbReference type="EMBL" id="THE66517.1"/>
    </source>
</evidence>
<dbReference type="CDD" id="cd00293">
    <property type="entry name" value="USP-like"/>
    <property type="match status" value="1"/>
</dbReference>
<reference evidence="3 4" key="1">
    <citation type="submission" date="2018-10" db="EMBL/GenBank/DDBJ databases">
        <title>Natronolimnobius sp. XQ-INN 246 isolated from Inner Mongolia Autonomous Region of China.</title>
        <authorList>
            <person name="Xue Q."/>
        </authorList>
    </citation>
    <scope>NUCLEOTIDE SEQUENCE [LARGE SCALE GENOMIC DNA]</scope>
    <source>
        <strain evidence="3 4">XQ-INN 246</strain>
    </source>
</reference>
<dbReference type="Gene3D" id="3.40.50.620">
    <property type="entry name" value="HUPs"/>
    <property type="match status" value="1"/>
</dbReference>
<organism evidence="3 4">
    <name type="scientific">Salinadaptatus halalkaliphilus</name>
    <dbReference type="NCBI Taxonomy" id="2419781"/>
    <lineage>
        <taxon>Archaea</taxon>
        <taxon>Methanobacteriati</taxon>
        <taxon>Methanobacteriota</taxon>
        <taxon>Stenosarchaea group</taxon>
        <taxon>Halobacteria</taxon>
        <taxon>Halobacteriales</taxon>
        <taxon>Natrialbaceae</taxon>
        <taxon>Salinadaptatus</taxon>
    </lineage>
</organism>
<dbReference type="EMBL" id="RBZW01000006">
    <property type="protein sequence ID" value="THE66517.1"/>
    <property type="molecule type" value="Genomic_DNA"/>
</dbReference>
<dbReference type="Proteomes" id="UP000318864">
    <property type="component" value="Unassembled WGS sequence"/>
</dbReference>
<dbReference type="SUPFAM" id="SSF52402">
    <property type="entry name" value="Adenine nucleotide alpha hydrolases-like"/>
    <property type="match status" value="1"/>
</dbReference>
<keyword evidence="4" id="KW-1185">Reference proteome</keyword>
<name>A0A4V3VLQ7_9EURY</name>
<protein>
    <submittedName>
        <fullName evidence="3">Universal stress protein</fullName>
    </submittedName>
</protein>
<comment type="similarity">
    <text evidence="1">Belongs to the universal stress protein A family.</text>
</comment>
<comment type="caution">
    <text evidence="3">The sequence shown here is derived from an EMBL/GenBank/DDBJ whole genome shotgun (WGS) entry which is preliminary data.</text>
</comment>
<evidence type="ECO:0000256" key="1">
    <source>
        <dbReference type="ARBA" id="ARBA00008791"/>
    </source>
</evidence>
<evidence type="ECO:0000313" key="4">
    <source>
        <dbReference type="Proteomes" id="UP000318864"/>
    </source>
</evidence>
<evidence type="ECO:0000259" key="2">
    <source>
        <dbReference type="Pfam" id="PF00582"/>
    </source>
</evidence>
<dbReference type="PRINTS" id="PR01438">
    <property type="entry name" value="UNVRSLSTRESS"/>
</dbReference>
<accession>A0A4V3VLQ7</accession>